<evidence type="ECO:0000313" key="2">
    <source>
        <dbReference type="EMBL" id="CAD7253796.1"/>
    </source>
</evidence>
<reference evidence="2" key="1">
    <citation type="submission" date="2020-11" db="EMBL/GenBank/DDBJ databases">
        <authorList>
            <person name="Tran Van P."/>
        </authorList>
    </citation>
    <scope>NUCLEOTIDE SEQUENCE</scope>
</reference>
<dbReference type="EMBL" id="CAJPEV010006706">
    <property type="protein sequence ID" value="CAG0904317.1"/>
    <property type="molecule type" value="Genomic_DNA"/>
</dbReference>
<protein>
    <submittedName>
        <fullName evidence="2">Uncharacterized protein</fullName>
    </submittedName>
</protein>
<sequence>MPDPQWLGLGLGFALGVIVRRHWFRESSRGGNPLIHRDGCLVHLLDALDRLRGARAGVREGTLQKMREEACERQRLRAKLDRVKWLEIQLVKLKRAGRRHEESPSVCVKQLRSRLAEARDAFRLLSAALRDSTVFPDFPYHYLEELMQMEEDCLAEYEQSMNEEQPRGEKGR</sequence>
<feature type="coiled-coil region" evidence="1">
    <location>
        <begin position="108"/>
        <end position="163"/>
    </location>
</feature>
<proteinExistence type="predicted"/>
<gene>
    <name evidence="2" type="ORF">DSTB1V02_LOCUS13542</name>
</gene>
<organism evidence="2">
    <name type="scientific">Darwinula stevensoni</name>
    <dbReference type="NCBI Taxonomy" id="69355"/>
    <lineage>
        <taxon>Eukaryota</taxon>
        <taxon>Metazoa</taxon>
        <taxon>Ecdysozoa</taxon>
        <taxon>Arthropoda</taxon>
        <taxon>Crustacea</taxon>
        <taxon>Oligostraca</taxon>
        <taxon>Ostracoda</taxon>
        <taxon>Podocopa</taxon>
        <taxon>Podocopida</taxon>
        <taxon>Darwinulocopina</taxon>
        <taxon>Darwinuloidea</taxon>
        <taxon>Darwinulidae</taxon>
        <taxon>Darwinula</taxon>
    </lineage>
</organism>
<dbReference type="AlphaFoldDB" id="A0A7R9AHE4"/>
<dbReference type="Proteomes" id="UP000677054">
    <property type="component" value="Unassembled WGS sequence"/>
</dbReference>
<evidence type="ECO:0000313" key="3">
    <source>
        <dbReference type="Proteomes" id="UP000677054"/>
    </source>
</evidence>
<accession>A0A7R9AHE4</accession>
<dbReference type="EMBL" id="LR906223">
    <property type="protein sequence ID" value="CAD7253796.1"/>
    <property type="molecule type" value="Genomic_DNA"/>
</dbReference>
<name>A0A7R9AHE4_9CRUS</name>
<keyword evidence="3" id="KW-1185">Reference proteome</keyword>
<keyword evidence="1" id="KW-0175">Coiled coil</keyword>
<evidence type="ECO:0000256" key="1">
    <source>
        <dbReference type="SAM" id="Coils"/>
    </source>
</evidence>